<organism evidence="1 2">
    <name type="scientific">Blattamonas nauphoetae</name>
    <dbReference type="NCBI Taxonomy" id="2049346"/>
    <lineage>
        <taxon>Eukaryota</taxon>
        <taxon>Metamonada</taxon>
        <taxon>Preaxostyla</taxon>
        <taxon>Oxymonadida</taxon>
        <taxon>Blattamonas</taxon>
    </lineage>
</organism>
<evidence type="ECO:0000313" key="1">
    <source>
        <dbReference type="EMBL" id="KAK2946525.1"/>
    </source>
</evidence>
<reference evidence="1 2" key="1">
    <citation type="journal article" date="2022" name="bioRxiv">
        <title>Genomics of Preaxostyla Flagellates Illuminates Evolutionary Transitions and the Path Towards Mitochondrial Loss.</title>
        <authorList>
            <person name="Novak L.V.F."/>
            <person name="Treitli S.C."/>
            <person name="Pyrih J."/>
            <person name="Halakuc P."/>
            <person name="Pipaliya S.V."/>
            <person name="Vacek V."/>
            <person name="Brzon O."/>
            <person name="Soukal P."/>
            <person name="Eme L."/>
            <person name="Dacks J.B."/>
            <person name="Karnkowska A."/>
            <person name="Elias M."/>
            <person name="Hampl V."/>
        </authorList>
    </citation>
    <scope>NUCLEOTIDE SEQUENCE [LARGE SCALE GENOMIC DNA]</scope>
    <source>
        <strain evidence="1">NAU3</strain>
        <tissue evidence="1">Gut</tissue>
    </source>
</reference>
<dbReference type="EMBL" id="JARBJD010000226">
    <property type="protein sequence ID" value="KAK2946525.1"/>
    <property type="molecule type" value="Genomic_DNA"/>
</dbReference>
<sequence>MGNVIFNKGSSSSTPRSHLSSLQLSHPVDCSPFLNWTEEAFESENEMAVVFRSLVATLRLQPVLDASLEAKAKTLLESVENGLEDSADDFLKRFASSSDDSSTDFIQSIVVLISSPNRAITTSAMELMESLTLWCSADILLLLVKADLIPQIVKTLNPLSLSFSEALDIHMCLMKVIQYSFWLATPDGLEQLGIEDDDRQQAGHEMVFQQVLVPSEKYISHLCVKCSSLVDGDQSRRFLALLAQLLWICPYYQPAMEFVLHMPVFITIPSCLTFFENDHAIWYFLYYMVDAQRRWNKQGGAVRQMGTTVLRKLRMEGIEGVVERKLQNDQNEYDGSLTVDNSIILSNLLGMNLPEQE</sequence>
<protein>
    <submittedName>
        <fullName evidence="1">Uncharacterized protein</fullName>
    </submittedName>
</protein>
<comment type="caution">
    <text evidence="1">The sequence shown here is derived from an EMBL/GenBank/DDBJ whole genome shotgun (WGS) entry which is preliminary data.</text>
</comment>
<accession>A0ABQ9X8L7</accession>
<name>A0ABQ9X8L7_9EUKA</name>
<proteinExistence type="predicted"/>
<dbReference type="Proteomes" id="UP001281761">
    <property type="component" value="Unassembled WGS sequence"/>
</dbReference>
<evidence type="ECO:0000313" key="2">
    <source>
        <dbReference type="Proteomes" id="UP001281761"/>
    </source>
</evidence>
<gene>
    <name evidence="1" type="ORF">BLNAU_18567</name>
</gene>
<keyword evidence="2" id="KW-1185">Reference proteome</keyword>